<reference evidence="8" key="2">
    <citation type="submission" date="2023-05" db="EMBL/GenBank/DDBJ databases">
        <authorList>
            <consortium name="Lawrence Berkeley National Laboratory"/>
            <person name="Steindorff A."/>
            <person name="Hensen N."/>
            <person name="Bonometti L."/>
            <person name="Westerberg I."/>
            <person name="Brannstrom I.O."/>
            <person name="Guillou S."/>
            <person name="Cros-Aarteil S."/>
            <person name="Calhoun S."/>
            <person name="Haridas S."/>
            <person name="Kuo A."/>
            <person name="Mondo S."/>
            <person name="Pangilinan J."/>
            <person name="Riley R."/>
            <person name="Labutti K."/>
            <person name="Andreopoulos B."/>
            <person name="Lipzen A."/>
            <person name="Chen C."/>
            <person name="Yanf M."/>
            <person name="Daum C."/>
            <person name="Ng V."/>
            <person name="Clum A."/>
            <person name="Ohm R."/>
            <person name="Martin F."/>
            <person name="Silar P."/>
            <person name="Natvig D."/>
            <person name="Lalanne C."/>
            <person name="Gautier V."/>
            <person name="Ament-Velasquez S.L."/>
            <person name="Kruys A."/>
            <person name="Hutchinson M.I."/>
            <person name="Powell A.J."/>
            <person name="Barry K."/>
            <person name="Miller A.N."/>
            <person name="Grigoriev I.V."/>
            <person name="Debuchy R."/>
            <person name="Gladieux P."/>
            <person name="Thoren M.H."/>
            <person name="Johannesson H."/>
        </authorList>
    </citation>
    <scope>NUCLEOTIDE SEQUENCE</scope>
    <source>
        <strain evidence="8">CBS 359.72</strain>
    </source>
</reference>
<feature type="coiled-coil region" evidence="5">
    <location>
        <begin position="418"/>
        <end position="449"/>
    </location>
</feature>
<feature type="compositionally biased region" description="Basic and acidic residues" evidence="6">
    <location>
        <begin position="123"/>
        <end position="136"/>
    </location>
</feature>
<feature type="region of interest" description="Disordered" evidence="6">
    <location>
        <begin position="461"/>
        <end position="489"/>
    </location>
</feature>
<sequence length="502" mass="53439">MSVSNASSNPSRAQNSWQRPPGGKFEGGIWHCACDPAPHAAFLQVKKEGNNKGRWFYTCQKPREEQCGFFMWENVAKAREQRARNEASVFNRPLPAQQHGAGIANGASSSGKNNPRNNGGNEQHARRAETPHREVDGETALSAATNPAESSQWDAASTMTGGGPLYSPASSIFFTPAPRQRIFRGIPRAGATSWSSDDDSDGSSAEHTRYPCGMTTPTPKRKRSAPDDAVAQDSRYTAAAPAATTDLSDIDADMADELVKLTDQTERLHHSPQSPRSHFSDPHTTPGGGRPGFGHGGLPTPESGRSFAGAGASGNPAGKRLKTAHGMPMTPTPARTRNALAGGGAATVQHQELSFTISTSPLPSSNTDNKENSNGDAEITTMVLSLLPPENEGRPVSAAVRERLRETLNTHARRARGVERARDTLRQALRARDEAVAALQARVAVLENERRMRREVLRSDLLALSQEEESGPQDGGGSDARDDGNGAVAGAGVKVVGEIRAA</sequence>
<accession>A0AAN7D029</accession>
<dbReference type="InterPro" id="IPR010666">
    <property type="entry name" value="Znf_GRF"/>
</dbReference>
<keyword evidence="2 4" id="KW-0863">Zinc-finger</keyword>
<evidence type="ECO:0000256" key="5">
    <source>
        <dbReference type="SAM" id="Coils"/>
    </source>
</evidence>
<feature type="compositionally biased region" description="Low complexity" evidence="6">
    <location>
        <begin position="298"/>
        <end position="314"/>
    </location>
</feature>
<evidence type="ECO:0000256" key="4">
    <source>
        <dbReference type="PROSITE-ProRule" id="PRU01343"/>
    </source>
</evidence>
<evidence type="ECO:0000313" key="8">
    <source>
        <dbReference type="EMBL" id="KAK4251256.1"/>
    </source>
</evidence>
<evidence type="ECO:0000256" key="3">
    <source>
        <dbReference type="ARBA" id="ARBA00022833"/>
    </source>
</evidence>
<evidence type="ECO:0000256" key="2">
    <source>
        <dbReference type="ARBA" id="ARBA00022771"/>
    </source>
</evidence>
<feature type="region of interest" description="Disordered" evidence="6">
    <location>
        <begin position="1"/>
        <end position="22"/>
    </location>
</feature>
<feature type="region of interest" description="Disordered" evidence="6">
    <location>
        <begin position="91"/>
        <end position="137"/>
    </location>
</feature>
<feature type="region of interest" description="Disordered" evidence="6">
    <location>
        <begin position="186"/>
        <end position="242"/>
    </location>
</feature>
<keyword evidence="3" id="KW-0862">Zinc</keyword>
<feature type="domain" description="GRF-type" evidence="7">
    <location>
        <begin position="32"/>
        <end position="76"/>
    </location>
</feature>
<comment type="caution">
    <text evidence="8">The sequence shown here is derived from an EMBL/GenBank/DDBJ whole genome shotgun (WGS) entry which is preliminary data.</text>
</comment>
<dbReference type="AlphaFoldDB" id="A0AAN7D029"/>
<keyword evidence="9" id="KW-1185">Reference proteome</keyword>
<evidence type="ECO:0000256" key="6">
    <source>
        <dbReference type="SAM" id="MobiDB-lite"/>
    </source>
</evidence>
<feature type="region of interest" description="Disordered" evidence="6">
    <location>
        <begin position="265"/>
        <end position="346"/>
    </location>
</feature>
<dbReference type="Pfam" id="PF06839">
    <property type="entry name" value="Zn_ribbon_GRF"/>
    <property type="match status" value="1"/>
</dbReference>
<dbReference type="Proteomes" id="UP001303647">
    <property type="component" value="Unassembled WGS sequence"/>
</dbReference>
<feature type="compositionally biased region" description="Low complexity" evidence="6">
    <location>
        <begin position="100"/>
        <end position="114"/>
    </location>
</feature>
<evidence type="ECO:0000256" key="1">
    <source>
        <dbReference type="ARBA" id="ARBA00022723"/>
    </source>
</evidence>
<keyword evidence="5" id="KW-0175">Coiled coil</keyword>
<organism evidence="8 9">
    <name type="scientific">Corynascus novoguineensis</name>
    <dbReference type="NCBI Taxonomy" id="1126955"/>
    <lineage>
        <taxon>Eukaryota</taxon>
        <taxon>Fungi</taxon>
        <taxon>Dikarya</taxon>
        <taxon>Ascomycota</taxon>
        <taxon>Pezizomycotina</taxon>
        <taxon>Sordariomycetes</taxon>
        <taxon>Sordariomycetidae</taxon>
        <taxon>Sordariales</taxon>
        <taxon>Chaetomiaceae</taxon>
        <taxon>Corynascus</taxon>
    </lineage>
</organism>
<feature type="compositionally biased region" description="Gly residues" evidence="6">
    <location>
        <begin position="286"/>
        <end position="297"/>
    </location>
</feature>
<dbReference type="EMBL" id="MU857607">
    <property type="protein sequence ID" value="KAK4251256.1"/>
    <property type="molecule type" value="Genomic_DNA"/>
</dbReference>
<feature type="compositionally biased region" description="Polar residues" evidence="6">
    <location>
        <begin position="1"/>
        <end position="18"/>
    </location>
</feature>
<name>A0AAN7D029_9PEZI</name>
<proteinExistence type="predicted"/>
<keyword evidence="1" id="KW-0479">Metal-binding</keyword>
<evidence type="ECO:0000313" key="9">
    <source>
        <dbReference type="Proteomes" id="UP001303647"/>
    </source>
</evidence>
<gene>
    <name evidence="8" type="ORF">C7999DRAFT_28288</name>
</gene>
<protein>
    <recommendedName>
        <fullName evidence="7">GRF-type domain-containing protein</fullName>
    </recommendedName>
</protein>
<evidence type="ECO:0000259" key="7">
    <source>
        <dbReference type="PROSITE" id="PS51999"/>
    </source>
</evidence>
<dbReference type="PROSITE" id="PS51999">
    <property type="entry name" value="ZF_GRF"/>
    <property type="match status" value="1"/>
</dbReference>
<dbReference type="GO" id="GO:0008270">
    <property type="term" value="F:zinc ion binding"/>
    <property type="evidence" value="ECO:0007669"/>
    <property type="project" value="UniProtKB-KW"/>
</dbReference>
<reference evidence="8" key="1">
    <citation type="journal article" date="2023" name="Mol. Phylogenet. Evol.">
        <title>Genome-scale phylogeny and comparative genomics of the fungal order Sordariales.</title>
        <authorList>
            <person name="Hensen N."/>
            <person name="Bonometti L."/>
            <person name="Westerberg I."/>
            <person name="Brannstrom I.O."/>
            <person name="Guillou S."/>
            <person name="Cros-Aarteil S."/>
            <person name="Calhoun S."/>
            <person name="Haridas S."/>
            <person name="Kuo A."/>
            <person name="Mondo S."/>
            <person name="Pangilinan J."/>
            <person name="Riley R."/>
            <person name="LaButti K."/>
            <person name="Andreopoulos B."/>
            <person name="Lipzen A."/>
            <person name="Chen C."/>
            <person name="Yan M."/>
            <person name="Daum C."/>
            <person name="Ng V."/>
            <person name="Clum A."/>
            <person name="Steindorff A."/>
            <person name="Ohm R.A."/>
            <person name="Martin F."/>
            <person name="Silar P."/>
            <person name="Natvig D.O."/>
            <person name="Lalanne C."/>
            <person name="Gautier V."/>
            <person name="Ament-Velasquez S.L."/>
            <person name="Kruys A."/>
            <person name="Hutchinson M.I."/>
            <person name="Powell A.J."/>
            <person name="Barry K."/>
            <person name="Miller A.N."/>
            <person name="Grigoriev I.V."/>
            <person name="Debuchy R."/>
            <person name="Gladieux P."/>
            <person name="Hiltunen Thoren M."/>
            <person name="Johannesson H."/>
        </authorList>
    </citation>
    <scope>NUCLEOTIDE SEQUENCE</scope>
    <source>
        <strain evidence="8">CBS 359.72</strain>
    </source>
</reference>